<dbReference type="GO" id="GO:0005524">
    <property type="term" value="F:ATP binding"/>
    <property type="evidence" value="ECO:0007669"/>
    <property type="project" value="UniProtKB-KW"/>
</dbReference>
<name>A0A2A5C7C2_9GAMM</name>
<dbReference type="SMART" id="SM00382">
    <property type="entry name" value="AAA"/>
    <property type="match status" value="1"/>
</dbReference>
<organism evidence="11 12">
    <name type="scientific">SAR86 cluster bacterium</name>
    <dbReference type="NCBI Taxonomy" id="2030880"/>
    <lineage>
        <taxon>Bacteria</taxon>
        <taxon>Pseudomonadati</taxon>
        <taxon>Pseudomonadota</taxon>
        <taxon>Gammaproteobacteria</taxon>
        <taxon>SAR86 cluster</taxon>
    </lineage>
</organism>
<dbReference type="InterPro" id="IPR001851">
    <property type="entry name" value="ABC_transp_permease"/>
</dbReference>
<feature type="transmembrane region" description="Helical" evidence="9">
    <location>
        <begin position="286"/>
        <end position="307"/>
    </location>
</feature>
<proteinExistence type="predicted"/>
<feature type="transmembrane region" description="Helical" evidence="9">
    <location>
        <begin position="7"/>
        <end position="24"/>
    </location>
</feature>
<dbReference type="SUPFAM" id="SSF52540">
    <property type="entry name" value="P-loop containing nucleoside triphosphate hydrolases"/>
    <property type="match status" value="1"/>
</dbReference>
<evidence type="ECO:0000256" key="6">
    <source>
        <dbReference type="ARBA" id="ARBA00022840"/>
    </source>
</evidence>
<dbReference type="InterPro" id="IPR043428">
    <property type="entry name" value="LivM-like"/>
</dbReference>
<protein>
    <submittedName>
        <fullName evidence="11">Branched-chain amino acid ABC transporter</fullName>
    </submittedName>
</protein>
<dbReference type="EMBL" id="NVWI01000012">
    <property type="protein sequence ID" value="PCJ39769.1"/>
    <property type="molecule type" value="Genomic_DNA"/>
</dbReference>
<dbReference type="Proteomes" id="UP000228987">
    <property type="component" value="Unassembled WGS sequence"/>
</dbReference>
<dbReference type="InterPro" id="IPR003593">
    <property type="entry name" value="AAA+_ATPase"/>
</dbReference>
<feature type="transmembrane region" description="Helical" evidence="9">
    <location>
        <begin position="30"/>
        <end position="49"/>
    </location>
</feature>
<dbReference type="PANTHER" id="PTHR45772:SF8">
    <property type="entry name" value="HIGH-AFFINITY BRANCHED-CHAIN AMINO ACID TRANSPORT ATP-BINDING PROTEIN"/>
    <property type="match status" value="1"/>
</dbReference>
<dbReference type="InterPro" id="IPR003439">
    <property type="entry name" value="ABC_transporter-like_ATP-bd"/>
</dbReference>
<evidence type="ECO:0000256" key="9">
    <source>
        <dbReference type="SAM" id="Phobius"/>
    </source>
</evidence>
<evidence type="ECO:0000259" key="10">
    <source>
        <dbReference type="PROSITE" id="PS50893"/>
    </source>
</evidence>
<keyword evidence="7 9" id="KW-1133">Transmembrane helix</keyword>
<evidence type="ECO:0000256" key="7">
    <source>
        <dbReference type="ARBA" id="ARBA00022989"/>
    </source>
</evidence>
<keyword evidence="2" id="KW-0813">Transport</keyword>
<dbReference type="PANTHER" id="PTHR45772">
    <property type="entry name" value="CONSERVED COMPONENT OF ABC TRANSPORTER FOR NATURAL AMINO ACIDS-RELATED"/>
    <property type="match status" value="1"/>
</dbReference>
<dbReference type="GO" id="GO:0015658">
    <property type="term" value="F:branched-chain amino acid transmembrane transporter activity"/>
    <property type="evidence" value="ECO:0007669"/>
    <property type="project" value="InterPro"/>
</dbReference>
<dbReference type="CDD" id="cd06581">
    <property type="entry name" value="TM_PBP1_LivM_like"/>
    <property type="match status" value="1"/>
</dbReference>
<dbReference type="PROSITE" id="PS50893">
    <property type="entry name" value="ABC_TRANSPORTER_2"/>
    <property type="match status" value="1"/>
</dbReference>
<feature type="transmembrane region" description="Helical" evidence="9">
    <location>
        <begin position="61"/>
        <end position="78"/>
    </location>
</feature>
<keyword evidence="3" id="KW-1003">Cell membrane</keyword>
<feature type="transmembrane region" description="Helical" evidence="9">
    <location>
        <begin position="205"/>
        <end position="225"/>
    </location>
</feature>
<keyword evidence="8 9" id="KW-0472">Membrane</keyword>
<feature type="domain" description="ABC transporter" evidence="10">
    <location>
        <begin position="348"/>
        <end position="580"/>
    </location>
</feature>
<evidence type="ECO:0000256" key="2">
    <source>
        <dbReference type="ARBA" id="ARBA00022448"/>
    </source>
</evidence>
<keyword evidence="6" id="KW-0067">ATP-binding</keyword>
<comment type="subcellular location">
    <subcellularLocation>
        <location evidence="1">Cell inner membrane</location>
        <topology evidence="1">Multi-pass membrane protein</topology>
    </subcellularLocation>
</comment>
<gene>
    <name evidence="11" type="ORF">COA71_12840</name>
</gene>
<evidence type="ECO:0000256" key="3">
    <source>
        <dbReference type="ARBA" id="ARBA00022475"/>
    </source>
</evidence>
<feature type="transmembrane region" description="Helical" evidence="9">
    <location>
        <begin position="155"/>
        <end position="174"/>
    </location>
</feature>
<dbReference type="InterPro" id="IPR051120">
    <property type="entry name" value="ABC_AA/LPS_Transport"/>
</dbReference>
<evidence type="ECO:0000256" key="1">
    <source>
        <dbReference type="ARBA" id="ARBA00004429"/>
    </source>
</evidence>
<evidence type="ECO:0000256" key="5">
    <source>
        <dbReference type="ARBA" id="ARBA00022741"/>
    </source>
</evidence>
<keyword evidence="5" id="KW-0547">Nucleotide-binding</keyword>
<feature type="transmembrane region" description="Helical" evidence="9">
    <location>
        <begin position="84"/>
        <end position="105"/>
    </location>
</feature>
<dbReference type="Pfam" id="PF00005">
    <property type="entry name" value="ABC_tran"/>
    <property type="match status" value="1"/>
</dbReference>
<evidence type="ECO:0000256" key="8">
    <source>
        <dbReference type="ARBA" id="ARBA00023136"/>
    </source>
</evidence>
<dbReference type="GO" id="GO:0016887">
    <property type="term" value="F:ATP hydrolysis activity"/>
    <property type="evidence" value="ECO:0007669"/>
    <property type="project" value="InterPro"/>
</dbReference>
<feature type="transmembrane region" description="Helical" evidence="9">
    <location>
        <begin position="112"/>
        <end position="132"/>
    </location>
</feature>
<dbReference type="Gene3D" id="3.40.50.300">
    <property type="entry name" value="P-loop containing nucleotide triphosphate hydrolases"/>
    <property type="match status" value="1"/>
</dbReference>
<dbReference type="InterPro" id="IPR032823">
    <property type="entry name" value="BCA_ABC_TP_C"/>
</dbReference>
<dbReference type="CDD" id="cd03219">
    <property type="entry name" value="ABC_Mj1267_LivG_branched"/>
    <property type="match status" value="1"/>
</dbReference>
<dbReference type="GO" id="GO:0005886">
    <property type="term" value="C:plasma membrane"/>
    <property type="evidence" value="ECO:0007669"/>
    <property type="project" value="UniProtKB-SubCell"/>
</dbReference>
<evidence type="ECO:0000313" key="12">
    <source>
        <dbReference type="Proteomes" id="UP000228987"/>
    </source>
</evidence>
<accession>A0A2A5C7C2</accession>
<keyword evidence="4 9" id="KW-0812">Transmembrane</keyword>
<evidence type="ECO:0000313" key="11">
    <source>
        <dbReference type="EMBL" id="PCJ39769.1"/>
    </source>
</evidence>
<evidence type="ECO:0000256" key="4">
    <source>
        <dbReference type="ARBA" id="ARBA00022692"/>
    </source>
</evidence>
<dbReference type="Pfam" id="PF12399">
    <property type="entry name" value="BCA_ABC_TP_C"/>
    <property type="match status" value="1"/>
</dbReference>
<sequence length="590" mass="63869">MNLKRDILSIGLFCLVYSILALFIDNSYYLLLMTIVPIWAMMGMSWNLFSGYSGLISFGHAAFFGLGAYLVAILLGNWNVSPWIGVPLAGVLGGLAAALVGIPTFRLRGHYFALAMLAYPLALLYIFEWLGFQELALPMKREAPALFMQFENQHIYVFIALFLLAMAMVVTSFLSRSRFGMSLLALKQDEEAAEASGINTHMWKVFAIAISGALAGVAGGFYAVVLLVVTPLAVFGMLVSAQALVIAMFGGVGTLWGPIIGAFILVPLSEILYAQYAADFPGIQGVIYGVAIMTVILVAPEGVIWKIKTWLRPKQARVIGATTCQLNTLVNEDILAVEQSDIKTNDILKVENLSKAFGGLKAIQNLSFSVQQGELLGVIGPNGAGKTTLFNLLNGFQTPDAGTVTFRDKPLKKLRPNKICHLGVARTFQVPKPFTRISVFDNVVVGAYVRSRTNHEASELASAALKLVGLQALANSPAANLTNRELRLMELARALASKPALILVDEILAGLDSAATKAVVHALKKVTTLGITIVIIEHSMKTMVELVDRFIVLDHGALLTEGSPENIVKDEKVIEAYLGKKWLEANAEVK</sequence>
<dbReference type="InterPro" id="IPR027417">
    <property type="entry name" value="P-loop_NTPase"/>
</dbReference>
<comment type="caution">
    <text evidence="11">The sequence shown here is derived from an EMBL/GenBank/DDBJ whole genome shotgun (WGS) entry which is preliminary data.</text>
</comment>
<dbReference type="Pfam" id="PF02653">
    <property type="entry name" value="BPD_transp_2"/>
    <property type="match status" value="1"/>
</dbReference>
<reference evidence="12" key="1">
    <citation type="submission" date="2017-08" db="EMBL/GenBank/DDBJ databases">
        <title>A dynamic microbial community with high functional redundancy inhabits the cold, oxic subseafloor aquifer.</title>
        <authorList>
            <person name="Tully B.J."/>
            <person name="Wheat C.G."/>
            <person name="Glazer B.T."/>
            <person name="Huber J.A."/>
        </authorList>
    </citation>
    <scope>NUCLEOTIDE SEQUENCE [LARGE SCALE GENOMIC DNA]</scope>
</reference>
<dbReference type="AlphaFoldDB" id="A0A2A5C7C2"/>